<keyword evidence="2 5" id="KW-0812">Transmembrane</keyword>
<evidence type="ECO:0000256" key="2">
    <source>
        <dbReference type="ARBA" id="ARBA00022692"/>
    </source>
</evidence>
<feature type="domain" description="Yip1" evidence="6">
    <location>
        <begin position="10"/>
        <end position="177"/>
    </location>
</feature>
<keyword evidence="3 5" id="KW-1133">Transmembrane helix</keyword>
<evidence type="ECO:0000256" key="1">
    <source>
        <dbReference type="ARBA" id="ARBA00004141"/>
    </source>
</evidence>
<accession>A0ABS8HVX6</accession>
<protein>
    <submittedName>
        <fullName evidence="7">YIP1 family protein</fullName>
    </submittedName>
</protein>
<evidence type="ECO:0000256" key="4">
    <source>
        <dbReference type="ARBA" id="ARBA00023136"/>
    </source>
</evidence>
<evidence type="ECO:0000256" key="3">
    <source>
        <dbReference type="ARBA" id="ARBA00022989"/>
    </source>
</evidence>
<name>A0ABS8HVX6_9FIRM</name>
<proteinExistence type="predicted"/>
<evidence type="ECO:0000313" key="7">
    <source>
        <dbReference type="EMBL" id="MCC5467323.1"/>
    </source>
</evidence>
<dbReference type="InterPro" id="IPR006977">
    <property type="entry name" value="Yip1_dom"/>
</dbReference>
<organism evidence="7 8">
    <name type="scientific">Pelosinus baikalensis</name>
    <dbReference type="NCBI Taxonomy" id="2892015"/>
    <lineage>
        <taxon>Bacteria</taxon>
        <taxon>Bacillati</taxon>
        <taxon>Bacillota</taxon>
        <taxon>Negativicutes</taxon>
        <taxon>Selenomonadales</taxon>
        <taxon>Sporomusaceae</taxon>
        <taxon>Pelosinus</taxon>
    </lineage>
</organism>
<sequence length="193" mass="21244">MGNVFDALYDVLFQPKIAMQMIAEQKNISQAVIVFFLSLVIPLWALYFGMQDVGMSAMVPFVIGFKIVSSMLMWFMGAAVWHLIAEFLGGRGTGLGLFTTLGFAQFPQVFIVPLWVIAALLPASLKSIMMAVAALIIFGWSFFLTITAIKEVYEFSTAKAMMVMITPVLAILVVCAIAFTFIGSAVTQMPMWL</sequence>
<keyword evidence="4 5" id="KW-0472">Membrane</keyword>
<keyword evidence="8" id="KW-1185">Reference proteome</keyword>
<dbReference type="Proteomes" id="UP001165492">
    <property type="component" value="Unassembled WGS sequence"/>
</dbReference>
<gene>
    <name evidence="7" type="ORF">LMF89_18470</name>
</gene>
<dbReference type="EMBL" id="JAJHJB010000031">
    <property type="protein sequence ID" value="MCC5467323.1"/>
    <property type="molecule type" value="Genomic_DNA"/>
</dbReference>
<feature type="transmembrane region" description="Helical" evidence="5">
    <location>
        <begin position="61"/>
        <end position="84"/>
    </location>
</feature>
<evidence type="ECO:0000259" key="6">
    <source>
        <dbReference type="Pfam" id="PF04893"/>
    </source>
</evidence>
<dbReference type="RefSeq" id="WP_007953964.1">
    <property type="nucleotide sequence ID" value="NZ_JAJHJB010000031.1"/>
</dbReference>
<feature type="transmembrane region" description="Helical" evidence="5">
    <location>
        <begin position="161"/>
        <end position="186"/>
    </location>
</feature>
<dbReference type="Pfam" id="PF04893">
    <property type="entry name" value="Yip1"/>
    <property type="match status" value="1"/>
</dbReference>
<feature type="transmembrane region" description="Helical" evidence="5">
    <location>
        <begin position="96"/>
        <end position="121"/>
    </location>
</feature>
<evidence type="ECO:0000313" key="8">
    <source>
        <dbReference type="Proteomes" id="UP001165492"/>
    </source>
</evidence>
<comment type="subcellular location">
    <subcellularLocation>
        <location evidence="1">Membrane</location>
        <topology evidence="1">Multi-pass membrane protein</topology>
    </subcellularLocation>
</comment>
<reference evidence="7" key="1">
    <citation type="submission" date="2021-11" db="EMBL/GenBank/DDBJ databases">
        <title>Description of a new species Pelosinus isolated from the bottom sediments of Lake Baikal.</title>
        <authorList>
            <person name="Zakharyuk A."/>
        </authorList>
    </citation>
    <scope>NUCLEOTIDE SEQUENCE</scope>
    <source>
        <strain evidence="7">Bkl1</strain>
    </source>
</reference>
<feature type="transmembrane region" description="Helical" evidence="5">
    <location>
        <begin position="128"/>
        <end position="149"/>
    </location>
</feature>
<evidence type="ECO:0000256" key="5">
    <source>
        <dbReference type="SAM" id="Phobius"/>
    </source>
</evidence>
<comment type="caution">
    <text evidence="7">The sequence shown here is derived from an EMBL/GenBank/DDBJ whole genome shotgun (WGS) entry which is preliminary data.</text>
</comment>
<feature type="transmembrane region" description="Helical" evidence="5">
    <location>
        <begin position="28"/>
        <end position="49"/>
    </location>
</feature>